<organism evidence="3 4">
    <name type="scientific">Penstemon smallii</name>
    <dbReference type="NCBI Taxonomy" id="265156"/>
    <lineage>
        <taxon>Eukaryota</taxon>
        <taxon>Viridiplantae</taxon>
        <taxon>Streptophyta</taxon>
        <taxon>Embryophyta</taxon>
        <taxon>Tracheophyta</taxon>
        <taxon>Spermatophyta</taxon>
        <taxon>Magnoliopsida</taxon>
        <taxon>eudicotyledons</taxon>
        <taxon>Gunneridae</taxon>
        <taxon>Pentapetalae</taxon>
        <taxon>asterids</taxon>
        <taxon>lamiids</taxon>
        <taxon>Lamiales</taxon>
        <taxon>Plantaginaceae</taxon>
        <taxon>Cheloneae</taxon>
        <taxon>Penstemon</taxon>
    </lineage>
</organism>
<dbReference type="SMART" id="SM00448">
    <property type="entry name" value="REC"/>
    <property type="match status" value="1"/>
</dbReference>
<dbReference type="InterPro" id="IPR011006">
    <property type="entry name" value="CheY-like_superfamily"/>
</dbReference>
<dbReference type="Gene3D" id="3.40.50.2300">
    <property type="match status" value="1"/>
</dbReference>
<feature type="modified residue" description="4-aspartylphosphate" evidence="1">
    <location>
        <position position="65"/>
    </location>
</feature>
<accession>A0ABD3TAP4</accession>
<dbReference type="EMBL" id="JBJXBP010000004">
    <property type="protein sequence ID" value="KAL3833696.1"/>
    <property type="molecule type" value="Genomic_DNA"/>
</dbReference>
<proteinExistence type="predicted"/>
<evidence type="ECO:0000256" key="1">
    <source>
        <dbReference type="PROSITE-ProRule" id="PRU00169"/>
    </source>
</evidence>
<comment type="caution">
    <text evidence="3">The sequence shown here is derived from an EMBL/GenBank/DDBJ whole genome shotgun (WGS) entry which is preliminary data.</text>
</comment>
<dbReference type="PANTHER" id="PTHR43228:SF1">
    <property type="entry name" value="TWO-COMPONENT RESPONSE REGULATOR ARR22"/>
    <property type="match status" value="1"/>
</dbReference>
<sequence>MAGEMAGNSTKKKISALVVDDDRLVRRIHGMLLTRFGMETNAVENGKEAVDLFASGKCYDLVFMDMEMPIMDGLKATQALREMGVSSTIVGVTSRTQEGETQAFMEAGLDACWEKPLTRDGIISLLDQVAKKLL</sequence>
<reference evidence="3 4" key="1">
    <citation type="submission" date="2024-12" db="EMBL/GenBank/DDBJ databases">
        <title>The unique morphological basis and parallel evolutionary history of personate flowers in Penstemon.</title>
        <authorList>
            <person name="Depatie T.H."/>
            <person name="Wessinger C.A."/>
        </authorList>
    </citation>
    <scope>NUCLEOTIDE SEQUENCE [LARGE SCALE GENOMIC DNA]</scope>
    <source>
        <strain evidence="3">WTNN_2</strain>
        <tissue evidence="3">Leaf</tissue>
    </source>
</reference>
<dbReference type="AlphaFoldDB" id="A0ABD3TAP4"/>
<feature type="domain" description="Response regulatory" evidence="2">
    <location>
        <begin position="15"/>
        <end position="130"/>
    </location>
</feature>
<dbReference type="SUPFAM" id="SSF52172">
    <property type="entry name" value="CheY-like"/>
    <property type="match status" value="1"/>
</dbReference>
<dbReference type="CDD" id="cd17546">
    <property type="entry name" value="REC_hyHK_CKI1_RcsC-like"/>
    <property type="match status" value="1"/>
</dbReference>
<dbReference type="Pfam" id="PF00072">
    <property type="entry name" value="Response_reg"/>
    <property type="match status" value="1"/>
</dbReference>
<dbReference type="PANTHER" id="PTHR43228">
    <property type="entry name" value="TWO-COMPONENT RESPONSE REGULATOR"/>
    <property type="match status" value="1"/>
</dbReference>
<evidence type="ECO:0000313" key="4">
    <source>
        <dbReference type="Proteomes" id="UP001634393"/>
    </source>
</evidence>
<keyword evidence="1" id="KW-0597">Phosphoprotein</keyword>
<name>A0ABD3TAP4_9LAMI</name>
<evidence type="ECO:0000259" key="2">
    <source>
        <dbReference type="PROSITE" id="PS50110"/>
    </source>
</evidence>
<keyword evidence="4" id="KW-1185">Reference proteome</keyword>
<dbReference type="Proteomes" id="UP001634393">
    <property type="component" value="Unassembled WGS sequence"/>
</dbReference>
<evidence type="ECO:0000313" key="3">
    <source>
        <dbReference type="EMBL" id="KAL3833696.1"/>
    </source>
</evidence>
<protein>
    <recommendedName>
        <fullName evidence="2">Response regulatory domain-containing protein</fullName>
    </recommendedName>
</protein>
<dbReference type="PROSITE" id="PS50110">
    <property type="entry name" value="RESPONSE_REGULATORY"/>
    <property type="match status" value="1"/>
</dbReference>
<gene>
    <name evidence="3" type="ORF">ACJIZ3_008432</name>
</gene>
<dbReference type="InterPro" id="IPR001789">
    <property type="entry name" value="Sig_transdc_resp-reg_receiver"/>
</dbReference>
<dbReference type="InterPro" id="IPR052048">
    <property type="entry name" value="ST_Response_Regulator"/>
</dbReference>